<comment type="similarity">
    <text evidence="1">Belongs to the cullin family.</text>
</comment>
<dbReference type="SUPFAM" id="SSF74788">
    <property type="entry name" value="Cullin repeat-like"/>
    <property type="match status" value="1"/>
</dbReference>
<dbReference type="InterPro" id="IPR001373">
    <property type="entry name" value="Cullin_N"/>
</dbReference>
<accession>A0AAV5L2Z8</accession>
<dbReference type="Proteomes" id="UP001054252">
    <property type="component" value="Unassembled WGS sequence"/>
</dbReference>
<feature type="domain" description="Cullin N-terminal" evidence="2">
    <location>
        <begin position="157"/>
        <end position="310"/>
    </location>
</feature>
<reference evidence="3 4" key="1">
    <citation type="journal article" date="2021" name="Commun. Biol.">
        <title>The genome of Shorea leprosula (Dipterocarpaceae) highlights the ecological relevance of drought in aseasonal tropical rainforests.</title>
        <authorList>
            <person name="Ng K.K.S."/>
            <person name="Kobayashi M.J."/>
            <person name="Fawcett J.A."/>
            <person name="Hatakeyama M."/>
            <person name="Paape T."/>
            <person name="Ng C.H."/>
            <person name="Ang C.C."/>
            <person name="Tnah L.H."/>
            <person name="Lee C.T."/>
            <person name="Nishiyama T."/>
            <person name="Sese J."/>
            <person name="O'Brien M.J."/>
            <person name="Copetti D."/>
            <person name="Mohd Noor M.I."/>
            <person name="Ong R.C."/>
            <person name="Putra M."/>
            <person name="Sireger I.Z."/>
            <person name="Indrioko S."/>
            <person name="Kosugi Y."/>
            <person name="Izuno A."/>
            <person name="Isagi Y."/>
            <person name="Lee S.L."/>
            <person name="Shimizu K.K."/>
        </authorList>
    </citation>
    <scope>NUCLEOTIDE SEQUENCE [LARGE SCALE GENOMIC DNA]</scope>
    <source>
        <strain evidence="3">214</strain>
    </source>
</reference>
<dbReference type="GO" id="GO:0031625">
    <property type="term" value="F:ubiquitin protein ligase binding"/>
    <property type="evidence" value="ECO:0007669"/>
    <property type="project" value="InterPro"/>
</dbReference>
<evidence type="ECO:0000259" key="2">
    <source>
        <dbReference type="Pfam" id="PF00888"/>
    </source>
</evidence>
<dbReference type="PANTHER" id="PTHR11932">
    <property type="entry name" value="CULLIN"/>
    <property type="match status" value="1"/>
</dbReference>
<evidence type="ECO:0000313" key="4">
    <source>
        <dbReference type="Proteomes" id="UP001054252"/>
    </source>
</evidence>
<evidence type="ECO:0000256" key="1">
    <source>
        <dbReference type="ARBA" id="ARBA00006019"/>
    </source>
</evidence>
<dbReference type="InterPro" id="IPR045093">
    <property type="entry name" value="Cullin"/>
</dbReference>
<name>A0AAV5L2Z8_9ROSI</name>
<dbReference type="Pfam" id="PF00888">
    <property type="entry name" value="Cullin"/>
    <property type="match status" value="2"/>
</dbReference>
<dbReference type="InterPro" id="IPR036317">
    <property type="entry name" value="Cullin_homology_sf"/>
</dbReference>
<dbReference type="SUPFAM" id="SSF75632">
    <property type="entry name" value="Cullin homology domain"/>
    <property type="match status" value="1"/>
</dbReference>
<comment type="caution">
    <text evidence="3">The sequence shown here is derived from an EMBL/GenBank/DDBJ whole genome shotgun (WGS) entry which is preliminary data.</text>
</comment>
<dbReference type="EMBL" id="BPVZ01000091">
    <property type="protein sequence ID" value="GKV31529.1"/>
    <property type="molecule type" value="Genomic_DNA"/>
</dbReference>
<evidence type="ECO:0000313" key="3">
    <source>
        <dbReference type="EMBL" id="GKV31529.1"/>
    </source>
</evidence>
<dbReference type="AlphaFoldDB" id="A0AAV5L2Z8"/>
<organism evidence="3 4">
    <name type="scientific">Rubroshorea leprosula</name>
    <dbReference type="NCBI Taxonomy" id="152421"/>
    <lineage>
        <taxon>Eukaryota</taxon>
        <taxon>Viridiplantae</taxon>
        <taxon>Streptophyta</taxon>
        <taxon>Embryophyta</taxon>
        <taxon>Tracheophyta</taxon>
        <taxon>Spermatophyta</taxon>
        <taxon>Magnoliopsida</taxon>
        <taxon>eudicotyledons</taxon>
        <taxon>Gunneridae</taxon>
        <taxon>Pentapetalae</taxon>
        <taxon>rosids</taxon>
        <taxon>malvids</taxon>
        <taxon>Malvales</taxon>
        <taxon>Dipterocarpaceae</taxon>
        <taxon>Rubroshorea</taxon>
    </lineage>
</organism>
<dbReference type="GO" id="GO:0006511">
    <property type="term" value="P:ubiquitin-dependent protein catabolic process"/>
    <property type="evidence" value="ECO:0007669"/>
    <property type="project" value="InterPro"/>
</dbReference>
<proteinExistence type="inferred from homology"/>
<dbReference type="InterPro" id="IPR016159">
    <property type="entry name" value="Cullin_repeat-like_dom_sf"/>
</dbReference>
<dbReference type="Gene3D" id="1.20.1310.10">
    <property type="entry name" value="Cullin Repeats"/>
    <property type="match status" value="3"/>
</dbReference>
<keyword evidence="4" id="KW-1185">Reference proteome</keyword>
<feature type="domain" description="Cullin N-terminal" evidence="2">
    <location>
        <begin position="14"/>
        <end position="155"/>
    </location>
</feature>
<protein>
    <recommendedName>
        <fullName evidence="2">Cullin N-terminal domain-containing protein</fullName>
    </recommendedName>
</protein>
<gene>
    <name evidence="3" type="ORF">SLEP1_g40210</name>
</gene>
<sequence>MTMNEEKTIDLGQGWELMQRVNTLLKNNLDVLEPKLSYDDTENLSLEKHGESILTELVHRWDHHIELVNWLSNCFQYLEGNYISQNSSPSLHEVGITCFRVLVYQELYGKLSEAVISLKNNSLKNQADKGDQIDRSLLKNVLDIFVEVGMGKTYRKNYKVEDLSRMVELCSQIPGGLIIISRIFAAVRPFFFMHMHLATEARALIGHAEDATSNEKDFVMKVIELRDKYCIYANDCLKRETCLLLALKIAFQEFWGKGVVGKSCSKILASFCDNIIRKGGNEAIEETLQKVDDLLNYITYDDRDLFAKFY</sequence>